<dbReference type="GO" id="GO:0000976">
    <property type="term" value="F:transcription cis-regulatory region binding"/>
    <property type="evidence" value="ECO:0007669"/>
    <property type="project" value="TreeGrafter"/>
</dbReference>
<comment type="subcellular location">
    <subcellularLocation>
        <location evidence="1">Nucleus</location>
    </subcellularLocation>
</comment>
<dbReference type="PANTHER" id="PTHR37534:SF44">
    <property type="entry name" value="ZN(II)2CYS6 TRANSCRIPTION FACTOR (EUROFUNG)"/>
    <property type="match status" value="1"/>
</dbReference>
<dbReference type="PANTHER" id="PTHR37534">
    <property type="entry name" value="TRANSCRIPTIONAL ACTIVATOR PROTEIN UGA3"/>
    <property type="match status" value="1"/>
</dbReference>
<dbReference type="GO" id="GO:0045944">
    <property type="term" value="P:positive regulation of transcription by RNA polymerase II"/>
    <property type="evidence" value="ECO:0007669"/>
    <property type="project" value="TreeGrafter"/>
</dbReference>
<dbReference type="InterPro" id="IPR021858">
    <property type="entry name" value="Fun_TF"/>
</dbReference>
<reference evidence="3 4" key="1">
    <citation type="journal article" date="2023" name="IMA Fungus">
        <title>Comparative genomic study of the Penicillium genus elucidates a diverse pangenome and 15 lateral gene transfer events.</title>
        <authorList>
            <person name="Petersen C."/>
            <person name="Sorensen T."/>
            <person name="Nielsen M.R."/>
            <person name="Sondergaard T.E."/>
            <person name="Sorensen J.L."/>
            <person name="Fitzpatrick D.A."/>
            <person name="Frisvad J.C."/>
            <person name="Nielsen K.L."/>
        </authorList>
    </citation>
    <scope>NUCLEOTIDE SEQUENCE [LARGE SCALE GENOMIC DNA]</scope>
    <source>
        <strain evidence="3 4">IBT 35679</strain>
    </source>
</reference>
<comment type="caution">
    <text evidence="3">The sequence shown here is derived from an EMBL/GenBank/DDBJ whole genome shotgun (WGS) entry which is preliminary data.</text>
</comment>
<proteinExistence type="predicted"/>
<dbReference type="Proteomes" id="UP001220324">
    <property type="component" value="Unassembled WGS sequence"/>
</dbReference>
<accession>A0AAD6CRS5</accession>
<protein>
    <recommendedName>
        <fullName evidence="5">Transcription factor domain-containing protein</fullName>
    </recommendedName>
</protein>
<gene>
    <name evidence="3" type="ORF">N7494_008975</name>
</gene>
<organism evidence="3 4">
    <name type="scientific">Penicillium frequentans</name>
    <dbReference type="NCBI Taxonomy" id="3151616"/>
    <lineage>
        <taxon>Eukaryota</taxon>
        <taxon>Fungi</taxon>
        <taxon>Dikarya</taxon>
        <taxon>Ascomycota</taxon>
        <taxon>Pezizomycotina</taxon>
        <taxon>Eurotiomycetes</taxon>
        <taxon>Eurotiomycetidae</taxon>
        <taxon>Eurotiales</taxon>
        <taxon>Aspergillaceae</taxon>
        <taxon>Penicillium</taxon>
    </lineage>
</organism>
<sequence length="380" mass="42997">MVPSPERDLTLRLERSKQDEALFNEFLNGGINVLHSTTAQEGMLQPRLPQLCQESSALYTICLAFQLSLSSYQSPLFFEYFDAALREFRSELAQSTILSDATLTAGLLLCSIGVLTLYSKQLMHGLPWTVHLEGMHNILQSHGLADRHRTAAQTPFRTHLVEVMGVMDLPFFSVGRQTPCIGIWRRYCQPVLPREGVEPVSGLPRALVDLFAGICIDTTEQSFWDWPGEPGNFLHCYLWEAYRLAGILTLRRHARAEERQSRDMRNFSAWRQPSACPADATVLVTRILANLDALRLACVERPAEESFIKNAIQFPIVVAGLEVAVLCQNPQWQHTIRKCMLGTRQDEILYDLLQEMWQKNDPILSIDSLARARGVEMGLL</sequence>
<evidence type="ECO:0008006" key="5">
    <source>
        <dbReference type="Google" id="ProtNLM"/>
    </source>
</evidence>
<dbReference type="GO" id="GO:0005634">
    <property type="term" value="C:nucleus"/>
    <property type="evidence" value="ECO:0007669"/>
    <property type="project" value="UniProtKB-SubCell"/>
</dbReference>
<evidence type="ECO:0000256" key="2">
    <source>
        <dbReference type="ARBA" id="ARBA00023242"/>
    </source>
</evidence>
<name>A0AAD6CRS5_9EURO</name>
<evidence type="ECO:0000313" key="3">
    <source>
        <dbReference type="EMBL" id="KAJ5532423.1"/>
    </source>
</evidence>
<dbReference type="AlphaFoldDB" id="A0AAD6CRS5"/>
<evidence type="ECO:0000256" key="1">
    <source>
        <dbReference type="ARBA" id="ARBA00004123"/>
    </source>
</evidence>
<keyword evidence="2" id="KW-0539">Nucleus</keyword>
<dbReference type="Pfam" id="PF11951">
    <property type="entry name" value="Fungal_trans_2"/>
    <property type="match status" value="1"/>
</dbReference>
<dbReference type="GO" id="GO:0003700">
    <property type="term" value="F:DNA-binding transcription factor activity"/>
    <property type="evidence" value="ECO:0007669"/>
    <property type="project" value="TreeGrafter"/>
</dbReference>
<keyword evidence="4" id="KW-1185">Reference proteome</keyword>
<dbReference type="EMBL" id="JAQIZZ010000007">
    <property type="protein sequence ID" value="KAJ5532423.1"/>
    <property type="molecule type" value="Genomic_DNA"/>
</dbReference>
<evidence type="ECO:0000313" key="4">
    <source>
        <dbReference type="Proteomes" id="UP001220324"/>
    </source>
</evidence>